<evidence type="ECO:0000256" key="17">
    <source>
        <dbReference type="SAM" id="SignalP"/>
    </source>
</evidence>
<keyword evidence="7 14" id="KW-0547">Nucleotide-binding</keyword>
<feature type="signal peptide" evidence="17">
    <location>
        <begin position="1"/>
        <end position="29"/>
    </location>
</feature>
<dbReference type="PROSITE" id="PS50948">
    <property type="entry name" value="PAN"/>
    <property type="match status" value="1"/>
</dbReference>
<dbReference type="Pfam" id="PF00954">
    <property type="entry name" value="S_locus_glycop"/>
    <property type="match status" value="1"/>
</dbReference>
<feature type="domain" description="Bulb-type lectin" evidence="19">
    <location>
        <begin position="30"/>
        <end position="153"/>
    </location>
</feature>
<evidence type="ECO:0000256" key="1">
    <source>
        <dbReference type="ARBA" id="ARBA00004167"/>
    </source>
</evidence>
<keyword evidence="10 16" id="KW-1133">Transmembrane helix</keyword>
<evidence type="ECO:0000313" key="21">
    <source>
        <dbReference type="Proteomes" id="UP000228380"/>
    </source>
</evidence>
<proteinExistence type="inferred from homology"/>
<feature type="domain" description="Protein kinase" evidence="18">
    <location>
        <begin position="497"/>
        <end position="769"/>
    </location>
</feature>
<dbReference type="OrthoDB" id="643280at2759"/>
<gene>
    <name evidence="22" type="primary">LOC103706608</name>
</gene>
<evidence type="ECO:0000256" key="12">
    <source>
        <dbReference type="ARBA" id="ARBA00023157"/>
    </source>
</evidence>
<keyword evidence="21" id="KW-1185">Reference proteome</keyword>
<dbReference type="PANTHER" id="PTHR47974:SF19">
    <property type="entry name" value="RECEPTOR-LIKE SERINE_THREONINE-PROTEIN KINASE"/>
    <property type="match status" value="1"/>
</dbReference>
<evidence type="ECO:0000256" key="4">
    <source>
        <dbReference type="ARBA" id="ARBA00022679"/>
    </source>
</evidence>
<feature type="transmembrane region" description="Helical" evidence="16">
    <location>
        <begin position="443"/>
        <end position="466"/>
    </location>
</feature>
<evidence type="ECO:0000256" key="16">
    <source>
        <dbReference type="SAM" id="Phobius"/>
    </source>
</evidence>
<dbReference type="PROSITE" id="PS00107">
    <property type="entry name" value="PROTEIN_KINASE_ATP"/>
    <property type="match status" value="1"/>
</dbReference>
<evidence type="ECO:0000256" key="6">
    <source>
        <dbReference type="ARBA" id="ARBA00022729"/>
    </source>
</evidence>
<comment type="subcellular location">
    <subcellularLocation>
        <location evidence="1">Membrane</location>
        <topology evidence="1">Single-pass membrane protein</topology>
    </subcellularLocation>
</comment>
<keyword evidence="2 14" id="KW-0723">Serine/threonine-protein kinase</keyword>
<dbReference type="CDD" id="cd01098">
    <property type="entry name" value="PAN_AP_plant"/>
    <property type="match status" value="1"/>
</dbReference>
<dbReference type="RefSeq" id="XP_038981798.1">
    <property type="nucleotide sequence ID" value="XM_039125870.1"/>
</dbReference>
<reference evidence="22" key="2">
    <citation type="submission" date="2025-08" db="UniProtKB">
        <authorList>
            <consortium name="RefSeq"/>
        </authorList>
    </citation>
    <scope>IDENTIFICATION</scope>
    <source>
        <tissue evidence="22">Young leaves</tissue>
    </source>
</reference>
<feature type="chain" id="PRO_5034894961" description="Receptor-like serine/threonine-protein kinase" evidence="17">
    <location>
        <begin position="30"/>
        <end position="797"/>
    </location>
</feature>
<dbReference type="PROSITE" id="PS00108">
    <property type="entry name" value="PROTEIN_KINASE_ST"/>
    <property type="match status" value="1"/>
</dbReference>
<dbReference type="FunFam" id="1.10.510.10:FF:000227">
    <property type="entry name" value="Serine/threonine-protein kinase"/>
    <property type="match status" value="1"/>
</dbReference>
<dbReference type="Gene3D" id="1.10.510.10">
    <property type="entry name" value="Transferase(Phosphotransferase) domain 1"/>
    <property type="match status" value="1"/>
</dbReference>
<evidence type="ECO:0000256" key="8">
    <source>
        <dbReference type="ARBA" id="ARBA00022777"/>
    </source>
</evidence>
<dbReference type="GO" id="GO:0004674">
    <property type="term" value="F:protein serine/threonine kinase activity"/>
    <property type="evidence" value="ECO:0007669"/>
    <property type="project" value="UniProtKB-KW"/>
</dbReference>
<dbReference type="KEGG" id="pda:103706608"/>
<dbReference type="SMART" id="SM00220">
    <property type="entry name" value="S_TKc"/>
    <property type="match status" value="1"/>
</dbReference>
<evidence type="ECO:0000256" key="13">
    <source>
        <dbReference type="ARBA" id="ARBA00023180"/>
    </source>
</evidence>
<dbReference type="GeneID" id="103706608"/>
<keyword evidence="11 16" id="KW-0472">Membrane</keyword>
<reference evidence="21" key="1">
    <citation type="journal article" date="2019" name="Nat. Commun.">
        <title>Genome-wide association mapping of date palm fruit traits.</title>
        <authorList>
            <person name="Hazzouri K.M."/>
            <person name="Gros-Balthazard M."/>
            <person name="Flowers J.M."/>
            <person name="Copetti D."/>
            <person name="Lemansour A."/>
            <person name="Lebrun M."/>
            <person name="Masmoudi K."/>
            <person name="Ferrand S."/>
            <person name="Dhar M.I."/>
            <person name="Fresquez Z.A."/>
            <person name="Rosas U."/>
            <person name="Zhang J."/>
            <person name="Talag J."/>
            <person name="Lee S."/>
            <person name="Kudrna D."/>
            <person name="Powell R.F."/>
            <person name="Leitch I.J."/>
            <person name="Krueger R.R."/>
            <person name="Wing R.A."/>
            <person name="Amiri K.M.A."/>
            <person name="Purugganan M.D."/>
        </authorList>
    </citation>
    <scope>NUCLEOTIDE SEQUENCE [LARGE SCALE GENOMIC DNA]</scope>
    <source>
        <strain evidence="21">cv. Khalas</strain>
    </source>
</reference>
<evidence type="ECO:0000313" key="22">
    <source>
        <dbReference type="RefSeq" id="XP_038981798.1"/>
    </source>
</evidence>
<evidence type="ECO:0000256" key="11">
    <source>
        <dbReference type="ARBA" id="ARBA00023136"/>
    </source>
</evidence>
<evidence type="ECO:0000259" key="19">
    <source>
        <dbReference type="PROSITE" id="PS50927"/>
    </source>
</evidence>
<evidence type="ECO:0000256" key="10">
    <source>
        <dbReference type="ARBA" id="ARBA00022989"/>
    </source>
</evidence>
<keyword evidence="4 14" id="KW-0808">Transferase</keyword>
<keyword evidence="5 16" id="KW-0812">Transmembrane</keyword>
<dbReference type="InterPro" id="IPR024171">
    <property type="entry name" value="SRK-like_kinase"/>
</dbReference>
<dbReference type="InterPro" id="IPR000719">
    <property type="entry name" value="Prot_kinase_dom"/>
</dbReference>
<dbReference type="InterPro" id="IPR003609">
    <property type="entry name" value="Pan_app"/>
</dbReference>
<keyword evidence="9 14" id="KW-0067">ATP-binding</keyword>
<evidence type="ECO:0000256" key="7">
    <source>
        <dbReference type="ARBA" id="ARBA00022741"/>
    </source>
</evidence>
<feature type="domain" description="Apple" evidence="20">
    <location>
        <begin position="346"/>
        <end position="429"/>
    </location>
</feature>
<dbReference type="CDD" id="cd00028">
    <property type="entry name" value="B_lectin"/>
    <property type="match status" value="1"/>
</dbReference>
<organism evidence="21 22">
    <name type="scientific">Phoenix dactylifera</name>
    <name type="common">Date palm</name>
    <dbReference type="NCBI Taxonomy" id="42345"/>
    <lineage>
        <taxon>Eukaryota</taxon>
        <taxon>Viridiplantae</taxon>
        <taxon>Streptophyta</taxon>
        <taxon>Embryophyta</taxon>
        <taxon>Tracheophyta</taxon>
        <taxon>Spermatophyta</taxon>
        <taxon>Magnoliopsida</taxon>
        <taxon>Liliopsida</taxon>
        <taxon>Arecaceae</taxon>
        <taxon>Coryphoideae</taxon>
        <taxon>Phoeniceae</taxon>
        <taxon>Phoenix</taxon>
    </lineage>
</organism>
<dbReference type="GO" id="GO:0051707">
    <property type="term" value="P:response to other organism"/>
    <property type="evidence" value="ECO:0007669"/>
    <property type="project" value="UniProtKB-ARBA"/>
</dbReference>
<dbReference type="InterPro" id="IPR011009">
    <property type="entry name" value="Kinase-like_dom_sf"/>
</dbReference>
<dbReference type="AlphaFoldDB" id="A0A8B9ACY3"/>
<evidence type="ECO:0000256" key="3">
    <source>
        <dbReference type="ARBA" id="ARBA00022536"/>
    </source>
</evidence>
<evidence type="ECO:0000259" key="18">
    <source>
        <dbReference type="PROSITE" id="PS50011"/>
    </source>
</evidence>
<dbReference type="PROSITE" id="PS50011">
    <property type="entry name" value="PROTEIN_KINASE_DOM"/>
    <property type="match status" value="1"/>
</dbReference>
<dbReference type="Gene3D" id="3.30.200.20">
    <property type="entry name" value="Phosphorylase Kinase, domain 1"/>
    <property type="match status" value="1"/>
</dbReference>
<dbReference type="GO" id="GO:0005524">
    <property type="term" value="F:ATP binding"/>
    <property type="evidence" value="ECO:0007669"/>
    <property type="project" value="UniProtKB-UniRule"/>
</dbReference>
<keyword evidence="12" id="KW-1015">Disulfide bond</keyword>
<comment type="catalytic activity">
    <reaction evidence="14">
        <text>L-seryl-[protein] + ATP = O-phospho-L-seryl-[protein] + ADP + H(+)</text>
        <dbReference type="Rhea" id="RHEA:17989"/>
        <dbReference type="Rhea" id="RHEA-COMP:9863"/>
        <dbReference type="Rhea" id="RHEA-COMP:11604"/>
        <dbReference type="ChEBI" id="CHEBI:15378"/>
        <dbReference type="ChEBI" id="CHEBI:29999"/>
        <dbReference type="ChEBI" id="CHEBI:30616"/>
        <dbReference type="ChEBI" id="CHEBI:83421"/>
        <dbReference type="ChEBI" id="CHEBI:456216"/>
        <dbReference type="EC" id="2.7.11.1"/>
    </reaction>
</comment>
<dbReference type="InterPro" id="IPR001480">
    <property type="entry name" value="Bulb-type_lectin_dom"/>
</dbReference>
<evidence type="ECO:0000256" key="2">
    <source>
        <dbReference type="ARBA" id="ARBA00022527"/>
    </source>
</evidence>
<accession>A0A8B9ACY3</accession>
<comment type="similarity">
    <text evidence="14">Belongs to the protein kinase superfamily. Ser/Thr protein kinase family.</text>
</comment>
<dbReference type="GO" id="GO:0048544">
    <property type="term" value="P:recognition of pollen"/>
    <property type="evidence" value="ECO:0007669"/>
    <property type="project" value="InterPro"/>
</dbReference>
<feature type="binding site" evidence="15">
    <location>
        <position position="526"/>
    </location>
    <ligand>
        <name>ATP</name>
        <dbReference type="ChEBI" id="CHEBI:30616"/>
    </ligand>
</feature>
<keyword evidence="8 14" id="KW-0418">Kinase</keyword>
<sequence>MAAEIRPCSSLSFLLFFLFSSLNIQRCVATDSISSGQALSGNQTIVSKERNFELGFFTPGNSHNYYIGIWYKKISKQTVIWVANRETPVSSPSSSELKISEDGNLVLINQFKHPIWSSNSTPKTKNSTVAVLLETGNLVLKDLDHPSAVIWQSFDHPTDTLMPGGWIGVNKITGEVQSLIPWKNFKDPAPGPYVDRVDPSESGQFVLQWNGSQTYWRSGKWNGRSFPSIPEMSLNSIYNYSYIGDSSRQEFTLTVSDGSIITRLVMNVYGQKTQWTWFEDSEEWILHWSVPRDQCDVYSLCGAFSVCDMNSLQHCKCLQGFKPASSRNWDLNVWSDGCVRRTRLQCSNMSSTEEERDGFLMIPDMKLPDNSDTLPAKSAKQCELACLNNCSCTAYAFGSGCLIWNGDLWDLKHLSDNDTEAVDLYIRLAASDLPFSSNKRNSVLVIILVAVGGSIIILCIIFVQVWRCHRRRLARKMTVVDGSLVLFDYNYLLHCTKKFSEKLGEGSFGQVFKGALPDSNVIAVKKLIGIRQGEKEFWTEVRTLGTIQHINLVRLRGFCMKGIERLLVYDYMPNGSLDYHLFQSNSEVLDWKTRFQITLGVARGLAYLHEKCRECIIHCDVKPENILLDVDFSPKVADFGMAKLIGRDFSRALTTTRGTLGYLAPEWISGLAITQKADVYSYGMMLFEVISGMRNREPVKNGSVGNFPLWAAMKIDEGEILALLDERLEGDADIEELSRACRVACWCIQNNEVHRPAMGQVVQILEGVLEVNVPPIPWHLQLLGDDQVPDSTEYSTS</sequence>
<keyword evidence="6 17" id="KW-0732">Signal</keyword>
<dbReference type="Pfam" id="PF08276">
    <property type="entry name" value="PAN_2"/>
    <property type="match status" value="1"/>
</dbReference>
<dbReference type="PIRSF" id="PIRSF000641">
    <property type="entry name" value="SRK"/>
    <property type="match status" value="1"/>
</dbReference>
<name>A0A8B9ACY3_PHODC</name>
<dbReference type="Pfam" id="PF01453">
    <property type="entry name" value="B_lectin"/>
    <property type="match status" value="1"/>
</dbReference>
<evidence type="ECO:0000259" key="20">
    <source>
        <dbReference type="PROSITE" id="PS50948"/>
    </source>
</evidence>
<dbReference type="InterPro" id="IPR000858">
    <property type="entry name" value="S_locus_glycoprot_dom"/>
</dbReference>
<dbReference type="SMART" id="SM00473">
    <property type="entry name" value="PAN_AP"/>
    <property type="match status" value="1"/>
</dbReference>
<dbReference type="SUPFAM" id="SSF51110">
    <property type="entry name" value="alpha-D-mannose-specific plant lectins"/>
    <property type="match status" value="1"/>
</dbReference>
<dbReference type="PROSITE" id="PS50927">
    <property type="entry name" value="BULB_LECTIN"/>
    <property type="match status" value="1"/>
</dbReference>
<dbReference type="SMART" id="SM00108">
    <property type="entry name" value="B_lectin"/>
    <property type="match status" value="1"/>
</dbReference>
<dbReference type="EC" id="2.7.11.1" evidence="14"/>
<evidence type="ECO:0000256" key="5">
    <source>
        <dbReference type="ARBA" id="ARBA00022692"/>
    </source>
</evidence>
<comment type="catalytic activity">
    <reaction evidence="14">
        <text>L-threonyl-[protein] + ATP = O-phospho-L-threonyl-[protein] + ADP + H(+)</text>
        <dbReference type="Rhea" id="RHEA:46608"/>
        <dbReference type="Rhea" id="RHEA-COMP:11060"/>
        <dbReference type="Rhea" id="RHEA-COMP:11605"/>
        <dbReference type="ChEBI" id="CHEBI:15378"/>
        <dbReference type="ChEBI" id="CHEBI:30013"/>
        <dbReference type="ChEBI" id="CHEBI:30616"/>
        <dbReference type="ChEBI" id="CHEBI:61977"/>
        <dbReference type="ChEBI" id="CHEBI:456216"/>
        <dbReference type="EC" id="2.7.11.1"/>
    </reaction>
</comment>
<dbReference type="InterPro" id="IPR008271">
    <property type="entry name" value="Ser/Thr_kinase_AS"/>
</dbReference>
<evidence type="ECO:0000256" key="15">
    <source>
        <dbReference type="PROSITE-ProRule" id="PRU10141"/>
    </source>
</evidence>
<dbReference type="InterPro" id="IPR036426">
    <property type="entry name" value="Bulb-type_lectin_dom_sf"/>
</dbReference>
<dbReference type="Gene3D" id="2.90.10.10">
    <property type="entry name" value="Bulb-type lectin domain"/>
    <property type="match status" value="1"/>
</dbReference>
<dbReference type="InterPro" id="IPR017441">
    <property type="entry name" value="Protein_kinase_ATP_BS"/>
</dbReference>
<protein>
    <recommendedName>
        <fullName evidence="14">Receptor-like serine/threonine-protein kinase</fullName>
        <ecNumber evidence="14">2.7.11.1</ecNumber>
    </recommendedName>
</protein>
<keyword evidence="13" id="KW-0325">Glycoprotein</keyword>
<dbReference type="Proteomes" id="UP000228380">
    <property type="component" value="Chromosome 4"/>
</dbReference>
<evidence type="ECO:0000256" key="14">
    <source>
        <dbReference type="PIRNR" id="PIRNR000641"/>
    </source>
</evidence>
<dbReference type="SUPFAM" id="SSF56112">
    <property type="entry name" value="Protein kinase-like (PK-like)"/>
    <property type="match status" value="1"/>
</dbReference>
<dbReference type="FunFam" id="2.90.10.10:FF:000002">
    <property type="entry name" value="Serine/threonine-protein kinase"/>
    <property type="match status" value="1"/>
</dbReference>
<dbReference type="CDD" id="cd14066">
    <property type="entry name" value="STKc_IRAK"/>
    <property type="match status" value="1"/>
</dbReference>
<dbReference type="PANTHER" id="PTHR47974">
    <property type="entry name" value="OS07G0415500 PROTEIN"/>
    <property type="match status" value="1"/>
</dbReference>
<dbReference type="FunFam" id="3.30.200.20:FF:000178">
    <property type="entry name" value="serine/threonine-protein kinase PBS1-like"/>
    <property type="match status" value="1"/>
</dbReference>
<dbReference type="Pfam" id="PF00069">
    <property type="entry name" value="Pkinase"/>
    <property type="match status" value="1"/>
</dbReference>
<dbReference type="GO" id="GO:0016020">
    <property type="term" value="C:membrane"/>
    <property type="evidence" value="ECO:0007669"/>
    <property type="project" value="UniProtKB-SubCell"/>
</dbReference>
<evidence type="ECO:0000256" key="9">
    <source>
        <dbReference type="ARBA" id="ARBA00022840"/>
    </source>
</evidence>
<keyword evidence="3" id="KW-0245">EGF-like domain</keyword>